<proteinExistence type="inferred from homology"/>
<comment type="similarity">
    <text evidence="1">Belongs to the ATP-dependent AMP-binding enzyme family.</text>
</comment>
<keyword evidence="2 5" id="KW-0436">Ligase</keyword>
<dbReference type="PANTHER" id="PTHR43767:SF11">
    <property type="entry name" value="MEDIUM-CHAIN-FATTY-ACID--COA LIGASE"/>
    <property type="match status" value="1"/>
</dbReference>
<organism evidence="5 6">
    <name type="scientific">Halobacterium hubeiense</name>
    <dbReference type="NCBI Taxonomy" id="1407499"/>
    <lineage>
        <taxon>Archaea</taxon>
        <taxon>Methanobacteriati</taxon>
        <taxon>Methanobacteriota</taxon>
        <taxon>Stenosarchaea group</taxon>
        <taxon>Halobacteria</taxon>
        <taxon>Halobacteriales</taxon>
        <taxon>Halobacteriaceae</taxon>
        <taxon>Halobacterium</taxon>
    </lineage>
</organism>
<dbReference type="GO" id="GO:0016877">
    <property type="term" value="F:ligase activity, forming carbon-sulfur bonds"/>
    <property type="evidence" value="ECO:0007669"/>
    <property type="project" value="UniProtKB-ARBA"/>
</dbReference>
<evidence type="ECO:0000313" key="6">
    <source>
        <dbReference type="Proteomes" id="UP000066737"/>
    </source>
</evidence>
<dbReference type="CDD" id="cd12119">
    <property type="entry name" value="ttLC_FACS_AlkK_like"/>
    <property type="match status" value="1"/>
</dbReference>
<dbReference type="SUPFAM" id="SSF56801">
    <property type="entry name" value="Acetyl-CoA synthetase-like"/>
    <property type="match status" value="1"/>
</dbReference>
<dbReference type="PANTHER" id="PTHR43767">
    <property type="entry name" value="LONG-CHAIN-FATTY-ACID--COA LIGASE"/>
    <property type="match status" value="1"/>
</dbReference>
<evidence type="ECO:0000256" key="2">
    <source>
        <dbReference type="ARBA" id="ARBA00022598"/>
    </source>
</evidence>
<dbReference type="InterPro" id="IPR042099">
    <property type="entry name" value="ANL_N_sf"/>
</dbReference>
<protein>
    <submittedName>
        <fullName evidence="5">Acyl-CoA synthetase</fullName>
        <ecNumber evidence="5">6.2.1.-</ecNumber>
    </submittedName>
</protein>
<dbReference type="EC" id="6.2.1.-" evidence="5"/>
<dbReference type="InterPro" id="IPR025110">
    <property type="entry name" value="AMP-bd_C"/>
</dbReference>
<dbReference type="Pfam" id="PF13193">
    <property type="entry name" value="AMP-binding_C"/>
    <property type="match status" value="1"/>
</dbReference>
<evidence type="ECO:0000259" key="3">
    <source>
        <dbReference type="Pfam" id="PF00501"/>
    </source>
</evidence>
<evidence type="ECO:0000259" key="4">
    <source>
        <dbReference type="Pfam" id="PF13193"/>
    </source>
</evidence>
<name>A0A0U5D1J5_9EURY</name>
<dbReference type="Proteomes" id="UP000066737">
    <property type="component" value="Plasmid pSTJ001"/>
</dbReference>
<dbReference type="InterPro" id="IPR050237">
    <property type="entry name" value="ATP-dep_AMP-bd_enzyme"/>
</dbReference>
<dbReference type="EMBL" id="LN831303">
    <property type="protein sequence ID" value="CQH63377.1"/>
    <property type="molecule type" value="Genomic_DNA"/>
</dbReference>
<dbReference type="NCBIfam" id="NF004837">
    <property type="entry name" value="PRK06187.1"/>
    <property type="match status" value="1"/>
</dbReference>
<sequence length="546" mass="61135">MTMEYDLTITKLLERARDLFDHKEIVTALPDGSTHRYTYGDAYERISQLAHALDDYGMEPGERAGVMAVNHFRHFELYFGPSCSARSIHMVNHRLPEHHLVEIIEEAADRLMFVDPQFVETLEPIADDLDTVEQYVVLGDESDVPDTSLEAVTDYESFIDGYDTDYDWPAIDEDTESALCYTSGTTGLPKGVQYTHRGQFLHTLMHSHADVFGISETDTVMPVVPMFHVNGWGLPYTTTFTGANIVLPGQHTDPDELLSIVQDEAVTIAAAVPTVWMEVDRIIEDADDLGPESLSSLTDVLIGGSSPPASLIRKYDEVYDAPISQGYGMTEASPHLANTLMTTEVQQLPEDEQDRLRMKAGVPAPGVQIRLRDEGGEPVPHDGETPGEVQARAPWLAGEYYERPDATELSWTEDGYFRSGDVATVDEYGFLDIVDRLDDVIKSGGEWISSIELENALIGHDGVEEASVIGVAHEKWQERPVAYVATTDGVTVEELREHLLEEFPKWWLPDRFEFVDEVPKTSTGKFNKQRLVERFEEEYGSLPAEE</sequence>
<dbReference type="FunFam" id="3.30.300.30:FF:000008">
    <property type="entry name" value="2,3-dihydroxybenzoate-AMP ligase"/>
    <property type="match status" value="1"/>
</dbReference>
<feature type="domain" description="AMP-binding enzyme C-terminal" evidence="4">
    <location>
        <begin position="452"/>
        <end position="525"/>
    </location>
</feature>
<accession>A0A0U5D1J5</accession>
<feature type="domain" description="AMP-dependent synthetase/ligase" evidence="3">
    <location>
        <begin position="27"/>
        <end position="401"/>
    </location>
</feature>
<dbReference type="InterPro" id="IPR045851">
    <property type="entry name" value="AMP-bd_C_sf"/>
</dbReference>
<evidence type="ECO:0000313" key="5">
    <source>
        <dbReference type="EMBL" id="CQH63377.1"/>
    </source>
</evidence>
<evidence type="ECO:0000256" key="1">
    <source>
        <dbReference type="ARBA" id="ARBA00006432"/>
    </source>
</evidence>
<dbReference type="Gene3D" id="3.40.50.12780">
    <property type="entry name" value="N-terminal domain of ligase-like"/>
    <property type="match status" value="1"/>
</dbReference>
<gene>
    <name evidence="5" type="primary">acs7</name>
    <name evidence="5" type="ORF">HHUB_4059</name>
</gene>
<keyword evidence="6" id="KW-1185">Reference proteome</keyword>
<dbReference type="AlphaFoldDB" id="A0A0U5D1J5"/>
<dbReference type="InterPro" id="IPR020845">
    <property type="entry name" value="AMP-binding_CS"/>
</dbReference>
<dbReference type="KEGG" id="hhb:Hhub_4059"/>
<reference evidence="6" key="1">
    <citation type="journal article" date="2016" name="Environ. Microbiol.">
        <title>The complete genome of a viable archaeum isolated from 123-million-year-old rock salt.</title>
        <authorList>
            <person name="Jaakkola S.T."/>
            <person name="Pfeiffer F."/>
            <person name="Ravantti J.J."/>
            <person name="Guo Q."/>
            <person name="Liu Y."/>
            <person name="Chen X."/>
            <person name="Ma H."/>
            <person name="Yang C."/>
            <person name="Oksanen H.M."/>
            <person name="Bamford D.H."/>
        </authorList>
    </citation>
    <scope>NUCLEOTIDE SEQUENCE</scope>
    <source>
        <strain evidence="6">JI20-1</strain>
        <plasmid evidence="6">Plasmid pSTJ001</plasmid>
    </source>
</reference>
<geneLocation type="plasmid" evidence="6">
    <name>pSTJ001</name>
</geneLocation>
<dbReference type="PROSITE" id="PS00455">
    <property type="entry name" value="AMP_BINDING"/>
    <property type="match status" value="1"/>
</dbReference>
<dbReference type="Gene3D" id="3.30.300.30">
    <property type="match status" value="1"/>
</dbReference>
<dbReference type="InterPro" id="IPR000873">
    <property type="entry name" value="AMP-dep_synth/lig_dom"/>
</dbReference>
<dbReference type="Pfam" id="PF00501">
    <property type="entry name" value="AMP-binding"/>
    <property type="match status" value="1"/>
</dbReference>